<dbReference type="GO" id="GO:0031966">
    <property type="term" value="C:mitochondrial membrane"/>
    <property type="evidence" value="ECO:0007669"/>
    <property type="project" value="UniProtKB-SubCell"/>
</dbReference>
<dbReference type="InterPro" id="IPR001421">
    <property type="entry name" value="ATP8_metazoa"/>
</dbReference>
<evidence type="ECO:0000313" key="13">
    <source>
        <dbReference type="EMBL" id="QWQ55654.1"/>
    </source>
</evidence>
<comment type="subunit">
    <text evidence="3">F-type ATPases have 2 components, CF(1) - the catalytic core - and CF(0) - the membrane proton channel.</text>
</comment>
<evidence type="ECO:0000256" key="9">
    <source>
        <dbReference type="ARBA" id="ARBA00023065"/>
    </source>
</evidence>
<evidence type="ECO:0000256" key="3">
    <source>
        <dbReference type="ARBA" id="ARBA00011291"/>
    </source>
</evidence>
<organism evidence="13">
    <name type="scientific">Zichya tenggerensis</name>
    <dbReference type="NCBI Taxonomy" id="2844940"/>
    <lineage>
        <taxon>Eukaryota</taxon>
        <taxon>Metazoa</taxon>
        <taxon>Ecdysozoa</taxon>
        <taxon>Arthropoda</taxon>
        <taxon>Hexapoda</taxon>
        <taxon>Insecta</taxon>
        <taxon>Pterygota</taxon>
        <taxon>Neoptera</taxon>
        <taxon>Polyneoptera</taxon>
        <taxon>Orthoptera</taxon>
        <taxon>Ensifera</taxon>
        <taxon>Tettigoniidea</taxon>
        <taxon>Tettigonioidea</taxon>
        <taxon>Tettigoniidae</taxon>
        <taxon>Bradyporinae</taxon>
        <taxon>Zichya</taxon>
    </lineage>
</organism>
<sequence>MPQMMPMNWFMLLMLFSSALILFAIVNYFIFLYSLPSPTNSASLDIKPLNWKW</sequence>
<evidence type="ECO:0000256" key="2">
    <source>
        <dbReference type="ARBA" id="ARBA00008892"/>
    </source>
</evidence>
<evidence type="ECO:0000256" key="5">
    <source>
        <dbReference type="ARBA" id="ARBA00022547"/>
    </source>
</evidence>
<keyword evidence="9 12" id="KW-0406">Ion transport</keyword>
<gene>
    <name evidence="13" type="primary">ATP8</name>
</gene>
<dbReference type="GO" id="GO:0045259">
    <property type="term" value="C:proton-transporting ATP synthase complex"/>
    <property type="evidence" value="ECO:0007669"/>
    <property type="project" value="UniProtKB-KW"/>
</dbReference>
<dbReference type="GO" id="GO:0015986">
    <property type="term" value="P:proton motive force-driven ATP synthesis"/>
    <property type="evidence" value="ECO:0007669"/>
    <property type="project" value="InterPro"/>
</dbReference>
<keyword evidence="6 12" id="KW-0812">Transmembrane</keyword>
<accession>A0A8F1SWQ2</accession>
<dbReference type="AlphaFoldDB" id="A0A8F1SWQ2"/>
<keyword evidence="8" id="KW-1133">Transmembrane helix</keyword>
<dbReference type="Pfam" id="PF00895">
    <property type="entry name" value="ATP-synt_8"/>
    <property type="match status" value="1"/>
</dbReference>
<evidence type="ECO:0000256" key="6">
    <source>
        <dbReference type="ARBA" id="ARBA00022692"/>
    </source>
</evidence>
<comment type="similarity">
    <text evidence="2 12">Belongs to the ATPase protein 8 family.</text>
</comment>
<geneLocation type="mitochondrion" evidence="13"/>
<reference evidence="13" key="1">
    <citation type="submission" date="2020-08" db="EMBL/GenBank/DDBJ databases">
        <title>The evolutionary patterns of genome size in Ensifera (Insecta: Orthoptera).</title>
        <authorList>
            <person name="Yuan H."/>
            <person name="Mao S."/>
            <person name="Huang Y."/>
        </authorList>
    </citation>
    <scope>NUCLEOTIDE SEQUENCE</scope>
</reference>
<evidence type="ECO:0000256" key="1">
    <source>
        <dbReference type="ARBA" id="ARBA00004304"/>
    </source>
</evidence>
<evidence type="ECO:0000256" key="12">
    <source>
        <dbReference type="RuleBase" id="RU003661"/>
    </source>
</evidence>
<keyword evidence="11" id="KW-0472">Membrane</keyword>
<keyword evidence="7 12" id="KW-0375">Hydrogen ion transport</keyword>
<evidence type="ECO:0000256" key="8">
    <source>
        <dbReference type="ARBA" id="ARBA00022989"/>
    </source>
</evidence>
<keyword evidence="5 12" id="KW-0138">CF(0)</keyword>
<dbReference type="GO" id="GO:0015078">
    <property type="term" value="F:proton transmembrane transporter activity"/>
    <property type="evidence" value="ECO:0007669"/>
    <property type="project" value="InterPro"/>
</dbReference>
<dbReference type="EMBL" id="MT849271">
    <property type="protein sequence ID" value="QWQ55654.1"/>
    <property type="molecule type" value="Genomic_DNA"/>
</dbReference>
<protein>
    <recommendedName>
        <fullName evidence="12">ATP synthase complex subunit 8</fullName>
    </recommendedName>
</protein>
<evidence type="ECO:0000256" key="11">
    <source>
        <dbReference type="ARBA" id="ARBA00023136"/>
    </source>
</evidence>
<evidence type="ECO:0000256" key="10">
    <source>
        <dbReference type="ARBA" id="ARBA00023128"/>
    </source>
</evidence>
<proteinExistence type="inferred from homology"/>
<evidence type="ECO:0000256" key="4">
    <source>
        <dbReference type="ARBA" id="ARBA00022448"/>
    </source>
</evidence>
<keyword evidence="4 12" id="KW-0813">Transport</keyword>
<name>A0A8F1SWQ2_9ORTH</name>
<evidence type="ECO:0000256" key="7">
    <source>
        <dbReference type="ARBA" id="ARBA00022781"/>
    </source>
</evidence>
<comment type="subcellular location">
    <subcellularLocation>
        <location evidence="1 12">Mitochondrion membrane</location>
        <topology evidence="1 12">Single-pass membrane protein</topology>
    </subcellularLocation>
</comment>
<keyword evidence="10 12" id="KW-0496">Mitochondrion</keyword>